<dbReference type="PANTHER" id="PTHR18919">
    <property type="entry name" value="ACETYL-COA C-ACYLTRANSFERASE"/>
    <property type="match status" value="1"/>
</dbReference>
<dbReference type="GO" id="GO:0003985">
    <property type="term" value="F:acetyl-CoA C-acetyltransferase activity"/>
    <property type="evidence" value="ECO:0007669"/>
    <property type="project" value="UniProtKB-EC"/>
</dbReference>
<evidence type="ECO:0000256" key="8">
    <source>
        <dbReference type="ARBA" id="ARBA00023315"/>
    </source>
</evidence>
<dbReference type="RefSeq" id="WP_096686042.1">
    <property type="nucleotide sequence ID" value="NZ_AP014564.1"/>
</dbReference>
<dbReference type="PIRSF" id="PIRSF000429">
    <property type="entry name" value="Ac-CoA_Ac_transf"/>
    <property type="match status" value="1"/>
</dbReference>
<keyword evidence="6" id="KW-0809">Transit peptide</keyword>
<evidence type="ECO:0000313" key="13">
    <source>
        <dbReference type="EMBL" id="BAV94779.1"/>
    </source>
</evidence>
<feature type="active site" description="Acyl-thioester intermediate" evidence="9">
    <location>
        <position position="88"/>
    </location>
</feature>
<evidence type="ECO:0000256" key="1">
    <source>
        <dbReference type="ARBA" id="ARBA00010982"/>
    </source>
</evidence>
<evidence type="ECO:0000256" key="6">
    <source>
        <dbReference type="ARBA" id="ARBA00022946"/>
    </source>
</evidence>
<dbReference type="InterPro" id="IPR020617">
    <property type="entry name" value="Thiolase_C"/>
</dbReference>
<evidence type="ECO:0000313" key="14">
    <source>
        <dbReference type="Proteomes" id="UP000243197"/>
    </source>
</evidence>
<dbReference type="AlphaFoldDB" id="A0A1J1EA25"/>
<dbReference type="GO" id="GO:0006635">
    <property type="term" value="P:fatty acid beta-oxidation"/>
    <property type="evidence" value="ECO:0007669"/>
    <property type="project" value="TreeGrafter"/>
</dbReference>
<feature type="domain" description="Thiolase C-terminal" evidence="12">
    <location>
        <begin position="270"/>
        <end position="390"/>
    </location>
</feature>
<evidence type="ECO:0000259" key="11">
    <source>
        <dbReference type="Pfam" id="PF00108"/>
    </source>
</evidence>
<name>A0A1J1EA25_9FLAO</name>
<protein>
    <recommendedName>
        <fullName evidence="3">acetyl-CoA C-acetyltransferase</fullName>
        <ecNumber evidence="3">2.3.1.9</ecNumber>
    </recommendedName>
</protein>
<dbReference type="NCBIfam" id="TIGR01930">
    <property type="entry name" value="AcCoA-C-Actrans"/>
    <property type="match status" value="1"/>
</dbReference>
<evidence type="ECO:0000259" key="12">
    <source>
        <dbReference type="Pfam" id="PF02803"/>
    </source>
</evidence>
<dbReference type="InterPro" id="IPR020613">
    <property type="entry name" value="Thiolase_CS"/>
</dbReference>
<dbReference type="Gene3D" id="3.40.47.10">
    <property type="match status" value="1"/>
</dbReference>
<dbReference type="InterPro" id="IPR020610">
    <property type="entry name" value="Thiolase_AS"/>
</dbReference>
<dbReference type="KEGG" id="ise:JBKA6_0766"/>
<feature type="active site" description="Proton acceptor" evidence="9">
    <location>
        <position position="378"/>
    </location>
</feature>
<evidence type="ECO:0000256" key="3">
    <source>
        <dbReference type="ARBA" id="ARBA00012705"/>
    </source>
</evidence>
<dbReference type="PROSITE" id="PS00099">
    <property type="entry name" value="THIOLASE_3"/>
    <property type="match status" value="1"/>
</dbReference>
<evidence type="ECO:0000256" key="7">
    <source>
        <dbReference type="ARBA" id="ARBA00022958"/>
    </source>
</evidence>
<keyword evidence="4 10" id="KW-0808">Transferase</keyword>
<dbReference type="EC" id="2.3.1.9" evidence="3"/>
<dbReference type="InterPro" id="IPR020615">
    <property type="entry name" value="Thiolase_acyl_enz_int_AS"/>
</dbReference>
<evidence type="ECO:0000256" key="9">
    <source>
        <dbReference type="PIRSR" id="PIRSR000429-1"/>
    </source>
</evidence>
<dbReference type="GO" id="GO:0046872">
    <property type="term" value="F:metal ion binding"/>
    <property type="evidence" value="ECO:0007669"/>
    <property type="project" value="UniProtKB-KW"/>
</dbReference>
<evidence type="ECO:0000256" key="2">
    <source>
        <dbReference type="ARBA" id="ARBA00011881"/>
    </source>
</evidence>
<dbReference type="InterPro" id="IPR020616">
    <property type="entry name" value="Thiolase_N"/>
</dbReference>
<evidence type="ECO:0000256" key="5">
    <source>
        <dbReference type="ARBA" id="ARBA00022723"/>
    </source>
</evidence>
<evidence type="ECO:0000256" key="4">
    <source>
        <dbReference type="ARBA" id="ARBA00022679"/>
    </source>
</evidence>
<dbReference type="SUPFAM" id="SSF53901">
    <property type="entry name" value="Thiolase-like"/>
    <property type="match status" value="2"/>
</dbReference>
<keyword evidence="5" id="KW-0479">Metal-binding</keyword>
<feature type="domain" description="Thiolase N-terminal" evidence="11">
    <location>
        <begin position="4"/>
        <end position="262"/>
    </location>
</feature>
<gene>
    <name evidence="13" type="ORF">JBKA6_0766</name>
</gene>
<keyword evidence="7" id="KW-0630">Potassium</keyword>
<comment type="subunit">
    <text evidence="2">Homotetramer.</text>
</comment>
<proteinExistence type="inferred from homology"/>
<dbReference type="CDD" id="cd00751">
    <property type="entry name" value="thiolase"/>
    <property type="match status" value="1"/>
</dbReference>
<dbReference type="InterPro" id="IPR016039">
    <property type="entry name" value="Thiolase-like"/>
</dbReference>
<dbReference type="EMBL" id="AP014564">
    <property type="protein sequence ID" value="BAV94779.1"/>
    <property type="molecule type" value="Genomic_DNA"/>
</dbReference>
<dbReference type="Proteomes" id="UP000243197">
    <property type="component" value="Chromosome"/>
</dbReference>
<dbReference type="FunFam" id="3.40.47.10:FF:000007">
    <property type="entry name" value="acetyl-CoA acetyltransferase, mitochondrial"/>
    <property type="match status" value="1"/>
</dbReference>
<dbReference type="OrthoDB" id="9764892at2"/>
<dbReference type="PROSITE" id="PS00737">
    <property type="entry name" value="THIOLASE_2"/>
    <property type="match status" value="1"/>
</dbReference>
<sequence length="392" mass="41548">MKKVVIASAVRTPIGSFMGSLSGLSAPKLGSIAISGALEKIDLNPSLIDEVYMGNVYQAGLGQAPARQASILAGIDYTVPCTTINRVCSSGMKSIIIAAQAIKSGDAHVVVAGGMESMSNVPYYLSRSNMKSKLGNMPLEDGLIKDGLTDVYNHVHMGYCAEQCAERYSVSREKQDSFAISSYNRSAEAWKAGRFKQEIVPVKISDKKGNTIIIDEDQEYKNVILDKIPLLKPVFKKEGTVTAANSSTISDGACVLILMSEEKAATLNIKPIAEIITYADAANEPEWFTITPTKAIENALNKGNISVSEIDYFELNEAFSVVGIVNAELLKISPQKLNVNGGAVSLGHPLGCSGARIVVSLINILKQKKATLGVAGVCNGGGGASAMVIKNV</sequence>
<reference evidence="13 14" key="1">
    <citation type="submission" date="2014-03" db="EMBL/GenBank/DDBJ databases">
        <title>complete genome sequence of Flavobacteriaceae bacterium JBKA-6.</title>
        <authorList>
            <person name="Takano T."/>
            <person name="Nakamura Y."/>
            <person name="Takuma S."/>
            <person name="Yasuike M."/>
            <person name="Matsuyama T."/>
            <person name="Sakai T."/>
            <person name="Fujiwara A."/>
            <person name="Kimoto K."/>
            <person name="Fukuda Y."/>
            <person name="Kondo H."/>
            <person name="Hirono I."/>
            <person name="Nakayasu C."/>
        </authorList>
    </citation>
    <scope>NUCLEOTIDE SEQUENCE [LARGE SCALE GENOMIC DNA]</scope>
    <source>
        <strain evidence="13 14">JBKA-6</strain>
    </source>
</reference>
<accession>A0A1J1EA25</accession>
<dbReference type="PANTHER" id="PTHR18919:SF156">
    <property type="entry name" value="ACETYL-COA ACETYLTRANSFERASE, MITOCHONDRIAL"/>
    <property type="match status" value="1"/>
</dbReference>
<evidence type="ECO:0000256" key="10">
    <source>
        <dbReference type="RuleBase" id="RU003557"/>
    </source>
</evidence>
<organism evidence="13 14">
    <name type="scientific">Ichthyobacterium seriolicida</name>
    <dbReference type="NCBI Taxonomy" id="242600"/>
    <lineage>
        <taxon>Bacteria</taxon>
        <taxon>Pseudomonadati</taxon>
        <taxon>Bacteroidota</taxon>
        <taxon>Flavobacteriia</taxon>
        <taxon>Flavobacteriales</taxon>
        <taxon>Ichthyobacteriaceae</taxon>
        <taxon>Ichthyobacterium</taxon>
    </lineage>
</organism>
<dbReference type="PROSITE" id="PS00098">
    <property type="entry name" value="THIOLASE_1"/>
    <property type="match status" value="1"/>
</dbReference>
<keyword evidence="14" id="KW-1185">Reference proteome</keyword>
<keyword evidence="8 10" id="KW-0012">Acyltransferase</keyword>
<dbReference type="Pfam" id="PF00108">
    <property type="entry name" value="Thiolase_N"/>
    <property type="match status" value="1"/>
</dbReference>
<comment type="similarity">
    <text evidence="1 10">Belongs to the thiolase-like superfamily. Thiolase family.</text>
</comment>
<dbReference type="Pfam" id="PF02803">
    <property type="entry name" value="Thiolase_C"/>
    <property type="match status" value="1"/>
</dbReference>
<feature type="active site" description="Proton acceptor" evidence="9">
    <location>
        <position position="348"/>
    </location>
</feature>
<dbReference type="InterPro" id="IPR002155">
    <property type="entry name" value="Thiolase"/>
</dbReference>